<keyword evidence="1 4" id="KW-0413">Isomerase</keyword>
<dbReference type="InterPro" id="IPR003331">
    <property type="entry name" value="UDP_GlcNAc_Epimerase_2_dom"/>
</dbReference>
<dbReference type="Proteomes" id="UP000218711">
    <property type="component" value="Unassembled WGS sequence"/>
</dbReference>
<organism evidence="6 7">
    <name type="scientific">Lactococcus cremoris subsp. tructae</name>
    <dbReference type="NCBI Taxonomy" id="542833"/>
    <lineage>
        <taxon>Bacteria</taxon>
        <taxon>Bacillati</taxon>
        <taxon>Bacillota</taxon>
        <taxon>Bacilli</taxon>
        <taxon>Lactobacillales</taxon>
        <taxon>Streptococcaceae</taxon>
        <taxon>Lactococcus</taxon>
    </lineage>
</organism>
<accession>A0A2A5SWX7</accession>
<dbReference type="CDD" id="cd03786">
    <property type="entry name" value="GTB_UDP-GlcNAc_2-Epimerase"/>
    <property type="match status" value="1"/>
</dbReference>
<dbReference type="PANTHER" id="PTHR43174">
    <property type="entry name" value="UDP-N-ACETYLGLUCOSAMINE 2-EPIMERASE"/>
    <property type="match status" value="1"/>
</dbReference>
<proteinExistence type="inferred from homology"/>
<dbReference type="EMBL" id="JXKC01000001">
    <property type="protein sequence ID" value="PCS20402.1"/>
    <property type="molecule type" value="Genomic_DNA"/>
</dbReference>
<dbReference type="Pfam" id="PF02350">
    <property type="entry name" value="Epimerase_2"/>
    <property type="match status" value="1"/>
</dbReference>
<dbReference type="GO" id="GO:0008761">
    <property type="term" value="F:UDP-N-acetylglucosamine 2-epimerase activity"/>
    <property type="evidence" value="ECO:0007669"/>
    <property type="project" value="UniProtKB-EC"/>
</dbReference>
<dbReference type="SUPFAM" id="SSF53756">
    <property type="entry name" value="UDP-Glycosyltransferase/glycogen phosphorylase"/>
    <property type="match status" value="1"/>
</dbReference>
<protein>
    <recommendedName>
        <fullName evidence="3">UDP-N-acetylglucosamine 2-epimerase (non-hydrolyzing)</fullName>
        <ecNumber evidence="3">5.1.3.14</ecNumber>
    </recommendedName>
</protein>
<name>A0A2A5SWX7_LACLC</name>
<comment type="caution">
    <text evidence="6">The sequence shown here is derived from an EMBL/GenBank/DDBJ whole genome shotgun (WGS) entry which is preliminary data.</text>
</comment>
<evidence type="ECO:0000256" key="1">
    <source>
        <dbReference type="ARBA" id="ARBA00023235"/>
    </source>
</evidence>
<evidence type="ECO:0000313" key="6">
    <source>
        <dbReference type="EMBL" id="PCS20402.1"/>
    </source>
</evidence>
<dbReference type="Gene3D" id="3.40.50.2000">
    <property type="entry name" value="Glycogen Phosphorylase B"/>
    <property type="match status" value="2"/>
</dbReference>
<dbReference type="NCBIfam" id="TIGR00236">
    <property type="entry name" value="wecB"/>
    <property type="match status" value="1"/>
</dbReference>
<dbReference type="AlphaFoldDB" id="A0A2A5SWX7"/>
<evidence type="ECO:0000256" key="3">
    <source>
        <dbReference type="ARBA" id="ARBA00038858"/>
    </source>
</evidence>
<dbReference type="PANTHER" id="PTHR43174:SF2">
    <property type="entry name" value="UDP-N-ACETYLGLUCOSAMINE 2-EPIMERASE"/>
    <property type="match status" value="1"/>
</dbReference>
<sequence>MKEVKMKKLLFIFGTRPEFIKVYPVIQEAKKQGNSIVLVNTGQHKEMLNELLDEFSVEVDYDLKIMDSYSGLSEIVSGTLSGLEPIVKQEKPDVILVHGDTAATLAGALVAYFNQIKLAHIEAGLRTYNKFSPFPEEMNRQIVGLLADYHFTPTEMTRDNLLKEGKNREQVFVVGNSAIDMFQYTLKDNYENEALTWQADKKMILVTAHRRENLNDLEEIFDGISEIADEFKETHKIIYPIHMNPIIRQKAQILLKHSNIKIIDPLDTINFHNVMRHAELILTDSGGIQEEAAFLGIPVLVLRDTTERPEGVLAGTLKLVGTSKENIVNETRDLLTDKTKYERMSGSKNPYGDGTTSLQIINILNEK</sequence>
<evidence type="ECO:0000256" key="2">
    <source>
        <dbReference type="ARBA" id="ARBA00038209"/>
    </source>
</evidence>
<dbReference type="InterPro" id="IPR029767">
    <property type="entry name" value="WecB-like"/>
</dbReference>
<comment type="similarity">
    <text evidence="2 4">Belongs to the UDP-N-acetylglucosamine 2-epimerase family.</text>
</comment>
<reference evidence="6 7" key="1">
    <citation type="submission" date="2014-12" db="EMBL/GenBank/DDBJ databases">
        <title>Draft genome sequences of 10 type strains of Lactococcus.</title>
        <authorList>
            <person name="Sun Z."/>
            <person name="Zhong Z."/>
            <person name="Liu W."/>
            <person name="Zhang W."/>
            <person name="Zhang H."/>
        </authorList>
    </citation>
    <scope>NUCLEOTIDE SEQUENCE [LARGE SCALE GENOMIC DNA]</scope>
    <source>
        <strain evidence="6 7">DSM 21502</strain>
    </source>
</reference>
<evidence type="ECO:0000259" key="5">
    <source>
        <dbReference type="Pfam" id="PF02350"/>
    </source>
</evidence>
<feature type="domain" description="UDP-N-acetylglucosamine 2-epimerase" evidence="5">
    <location>
        <begin position="32"/>
        <end position="364"/>
    </location>
</feature>
<evidence type="ECO:0000313" key="7">
    <source>
        <dbReference type="Proteomes" id="UP000218711"/>
    </source>
</evidence>
<gene>
    <name evidence="6" type="ORF">RU92_GL000050</name>
</gene>
<dbReference type="EC" id="5.1.3.14" evidence="3"/>
<evidence type="ECO:0000256" key="4">
    <source>
        <dbReference type="RuleBase" id="RU003513"/>
    </source>
</evidence>